<dbReference type="SMART" id="SM00279">
    <property type="entry name" value="HhH2"/>
    <property type="match status" value="1"/>
</dbReference>
<comment type="caution">
    <text evidence="7">The sequence shown here is derived from an EMBL/GenBank/DDBJ whole genome shotgun (WGS) entry which is preliminary data.</text>
</comment>
<dbReference type="GO" id="GO:0017108">
    <property type="term" value="F:5'-flap endonuclease activity"/>
    <property type="evidence" value="ECO:0007669"/>
    <property type="project" value="InterPro"/>
</dbReference>
<dbReference type="Pfam" id="PF02739">
    <property type="entry name" value="5_3_exonuc_N"/>
    <property type="match status" value="1"/>
</dbReference>
<dbReference type="SUPFAM" id="SSF88723">
    <property type="entry name" value="PIN domain-like"/>
    <property type="match status" value="1"/>
</dbReference>
<gene>
    <name evidence="7" type="ORF">CFN03_01605</name>
</gene>
<dbReference type="InterPro" id="IPR020046">
    <property type="entry name" value="5-3_exonucl_a-hlix_arch_N"/>
</dbReference>
<dbReference type="InterPro" id="IPR029060">
    <property type="entry name" value="PIN-like_dom_sf"/>
</dbReference>
<keyword evidence="7" id="KW-0255">Endonuclease</keyword>
<dbReference type="InterPro" id="IPR008918">
    <property type="entry name" value="HhH2"/>
</dbReference>
<evidence type="ECO:0000313" key="7">
    <source>
        <dbReference type="EMBL" id="OZT78007.1"/>
    </source>
</evidence>
<dbReference type="CDD" id="cd09898">
    <property type="entry name" value="H3TH_53EXO"/>
    <property type="match status" value="1"/>
</dbReference>
<evidence type="ECO:0000256" key="2">
    <source>
        <dbReference type="ARBA" id="ARBA00022801"/>
    </source>
</evidence>
<reference evidence="7 8" key="1">
    <citation type="submission" date="2017-07" db="EMBL/GenBank/DDBJ databases">
        <title>Shotgun whole genome sequences of three halophilic bacterial isolates.</title>
        <authorList>
            <person name="Pozzo T."/>
            <person name="Higdon S.M."/>
            <person name="Quillaguaman J."/>
        </authorList>
    </citation>
    <scope>NUCLEOTIDE SEQUENCE [LARGE SCALE GENOMIC DNA]</scope>
    <source>
        <strain evidence="7 8">BU-1</strain>
    </source>
</reference>
<name>A0A265E8U6_9STAP</name>
<dbReference type="GO" id="GO:0033567">
    <property type="term" value="P:DNA replication, Okazaki fragment processing"/>
    <property type="evidence" value="ECO:0007669"/>
    <property type="project" value="InterPro"/>
</dbReference>
<dbReference type="Pfam" id="PF01367">
    <property type="entry name" value="5_3_exonuc"/>
    <property type="match status" value="1"/>
</dbReference>
<comment type="function">
    <text evidence="4">5'-3' exonuclease acting preferentially on double-stranded DNA.</text>
</comment>
<evidence type="ECO:0000313" key="8">
    <source>
        <dbReference type="Proteomes" id="UP000216682"/>
    </source>
</evidence>
<dbReference type="CDD" id="cd09859">
    <property type="entry name" value="PIN_53EXO"/>
    <property type="match status" value="1"/>
</dbReference>
<keyword evidence="2" id="KW-0378">Hydrolase</keyword>
<dbReference type="GO" id="GO:0008409">
    <property type="term" value="F:5'-3' exonuclease activity"/>
    <property type="evidence" value="ECO:0007669"/>
    <property type="project" value="InterPro"/>
</dbReference>
<dbReference type="SMART" id="SM00475">
    <property type="entry name" value="53EXOc"/>
    <property type="match status" value="1"/>
</dbReference>
<dbReference type="InterPro" id="IPR002421">
    <property type="entry name" value="5-3_exonuclease"/>
</dbReference>
<dbReference type="InterPro" id="IPR020045">
    <property type="entry name" value="DNA_polI_H3TH"/>
</dbReference>
<dbReference type="PANTHER" id="PTHR42646">
    <property type="entry name" value="FLAP ENDONUCLEASE XNI"/>
    <property type="match status" value="1"/>
</dbReference>
<sequence>MKGSFLKMNNNILVVDGMALLFRHFYATSFRQQFMYNAYDRPTNAVQGVVRHVLKLVETLRPEQLIITWDMGSQTVRNEWFADYKKDRVAPPDELIPQFDYVKEVLDDLNMFQIGLKGYEADDIIGTLSKTYKDIVIVSGDRDLLQLLDEDNALWLTKKGYTVYDQYTKARFEAEHGITPDQFIDVKALMGDASDGYKGVKGIGEKTAFKLIREFQSVENLLTNLEQLTPAVRTKIETDIDSLKISHRLAKIITDVPIDLDLVESRSTLNISKPEIQTILDAHDLKISSKYVQTLDL</sequence>
<keyword evidence="1" id="KW-0540">Nuclease</keyword>
<evidence type="ECO:0000256" key="5">
    <source>
        <dbReference type="ARBA" id="ARBA00050026"/>
    </source>
</evidence>
<dbReference type="Gene3D" id="1.10.150.20">
    <property type="entry name" value="5' to 3' exonuclease, C-terminal subdomain"/>
    <property type="match status" value="1"/>
</dbReference>
<accession>A0A265E8U6</accession>
<protein>
    <recommendedName>
        <fullName evidence="5">5'-3' exonuclease</fullName>
    </recommendedName>
</protein>
<evidence type="ECO:0000256" key="4">
    <source>
        <dbReference type="ARBA" id="ARBA00049957"/>
    </source>
</evidence>
<dbReference type="FunFam" id="1.10.150.20:FF:000003">
    <property type="entry name" value="DNA polymerase I"/>
    <property type="match status" value="1"/>
</dbReference>
<evidence type="ECO:0000259" key="6">
    <source>
        <dbReference type="SMART" id="SM00475"/>
    </source>
</evidence>
<dbReference type="SUPFAM" id="SSF47807">
    <property type="entry name" value="5' to 3' exonuclease, C-terminal subdomain"/>
    <property type="match status" value="1"/>
</dbReference>
<proteinExistence type="predicted"/>
<dbReference type="Gene3D" id="3.40.50.1010">
    <property type="entry name" value="5'-nuclease"/>
    <property type="match status" value="1"/>
</dbReference>
<keyword evidence="3" id="KW-0238">DNA-binding</keyword>
<dbReference type="AlphaFoldDB" id="A0A265E8U6"/>
<dbReference type="InterPro" id="IPR038969">
    <property type="entry name" value="FEN"/>
</dbReference>
<dbReference type="InterPro" id="IPR036279">
    <property type="entry name" value="5-3_exonuclease_C_sf"/>
</dbReference>
<dbReference type="PANTHER" id="PTHR42646:SF2">
    <property type="entry name" value="5'-3' EXONUCLEASE FAMILY PROTEIN"/>
    <property type="match status" value="1"/>
</dbReference>
<evidence type="ECO:0000256" key="3">
    <source>
        <dbReference type="ARBA" id="ARBA00023125"/>
    </source>
</evidence>
<dbReference type="GO" id="GO:0003677">
    <property type="term" value="F:DNA binding"/>
    <property type="evidence" value="ECO:0007669"/>
    <property type="project" value="UniProtKB-KW"/>
</dbReference>
<dbReference type="Proteomes" id="UP000216682">
    <property type="component" value="Unassembled WGS sequence"/>
</dbReference>
<dbReference type="EMBL" id="NPEZ01000001">
    <property type="protein sequence ID" value="OZT78007.1"/>
    <property type="molecule type" value="Genomic_DNA"/>
</dbReference>
<evidence type="ECO:0000256" key="1">
    <source>
        <dbReference type="ARBA" id="ARBA00022722"/>
    </source>
</evidence>
<feature type="domain" description="5'-3' exonuclease" evidence="6">
    <location>
        <begin position="10"/>
        <end position="268"/>
    </location>
</feature>
<organism evidence="7 8">
    <name type="scientific">Salinicoccus roseus</name>
    <dbReference type="NCBI Taxonomy" id="45670"/>
    <lineage>
        <taxon>Bacteria</taxon>
        <taxon>Bacillati</taxon>
        <taxon>Bacillota</taxon>
        <taxon>Bacilli</taxon>
        <taxon>Bacillales</taxon>
        <taxon>Staphylococcaceae</taxon>
        <taxon>Salinicoccus</taxon>
    </lineage>
</organism>